<dbReference type="PRINTS" id="PR01805">
    <property type="entry name" value="VACJLIPOPROT"/>
</dbReference>
<organism evidence="3 4">
    <name type="scientific">Rickettsia canadensis str. CA410</name>
    <dbReference type="NCBI Taxonomy" id="1105107"/>
    <lineage>
        <taxon>Bacteria</taxon>
        <taxon>Pseudomonadati</taxon>
        <taxon>Pseudomonadota</taxon>
        <taxon>Alphaproteobacteria</taxon>
        <taxon>Rickettsiales</taxon>
        <taxon>Rickettsiaceae</taxon>
        <taxon>Rickettsieae</taxon>
        <taxon>Rickettsia</taxon>
        <taxon>belli group</taxon>
    </lineage>
</organism>
<keyword evidence="2" id="KW-0732">Signal</keyword>
<evidence type="ECO:0000313" key="4">
    <source>
        <dbReference type="Proteomes" id="UP000007878"/>
    </source>
</evidence>
<reference evidence="4" key="1">
    <citation type="submission" date="2012-02" db="EMBL/GenBank/DDBJ databases">
        <title>Complete genome sequence of Rickettsia parkeri strain Portsmouth.</title>
        <authorList>
            <person name="Johnson S.L."/>
            <person name="Munk A.C."/>
            <person name="Han S."/>
            <person name="Bruce D.C."/>
            <person name="Dasch G.A."/>
        </authorList>
    </citation>
    <scope>NUCLEOTIDE SEQUENCE [LARGE SCALE GENOMIC DNA]</scope>
    <source>
        <strain evidence="4">CA410</strain>
    </source>
</reference>
<evidence type="ECO:0000256" key="1">
    <source>
        <dbReference type="ARBA" id="ARBA00010634"/>
    </source>
</evidence>
<dbReference type="PANTHER" id="PTHR30035">
    <property type="entry name" value="LIPOPROTEIN VACJ-RELATED"/>
    <property type="match status" value="1"/>
</dbReference>
<keyword evidence="3" id="KW-0449">Lipoprotein</keyword>
<accession>A0ABM5MSK9</accession>
<name>A0ABM5MSK9_RICCA</name>
<dbReference type="InterPro" id="IPR007428">
    <property type="entry name" value="MlaA"/>
</dbReference>
<proteinExistence type="inferred from homology"/>
<dbReference type="PANTHER" id="PTHR30035:SF3">
    <property type="entry name" value="INTERMEMBRANE PHOSPHOLIPID TRANSPORT SYSTEM LIPOPROTEIN MLAA"/>
    <property type="match status" value="1"/>
</dbReference>
<keyword evidence="4" id="KW-1185">Reference proteome</keyword>
<dbReference type="EMBL" id="CP003304">
    <property type="protein sequence ID" value="AFB20665.1"/>
    <property type="molecule type" value="Genomic_DNA"/>
</dbReference>
<dbReference type="Proteomes" id="UP000007878">
    <property type="component" value="Chromosome"/>
</dbReference>
<comment type="similarity">
    <text evidence="1">Belongs to the MlaA family.</text>
</comment>
<evidence type="ECO:0000313" key="3">
    <source>
        <dbReference type="EMBL" id="AFB20665.1"/>
    </source>
</evidence>
<evidence type="ECO:0000256" key="2">
    <source>
        <dbReference type="ARBA" id="ARBA00022729"/>
    </source>
</evidence>
<gene>
    <name evidence="3" type="ORF">RCA_00430</name>
</gene>
<sequence>MFVVRKQHKSMRIVIILSIILSIILCSLFARADLEYVDNDIYNYNGGRNENGCLEVYDPYEKFNRKVFAFNSALDYIILRPLAVGYKNITNDYVKARVNSLVSNIDTLLTAVNYGLQLNYDKTMKSVWRFLINTTLGIGGLFDVAGKVGLPSDRQTFGNTLAHYGVAPGPYLVLPIIGSTNARDMTDPIFTNYVLNPLMYYTRNDFELGVLVVSKINNRCVVLPFSDYVMKNSTDPYVAIRSALHRAREASVQYPKNFKCPKPKN</sequence>
<protein>
    <submittedName>
        <fullName evidence="3">VacJ lipoprotein</fullName>
    </submittedName>
</protein>
<dbReference type="Pfam" id="PF04333">
    <property type="entry name" value="MlaA"/>
    <property type="match status" value="1"/>
</dbReference>